<comment type="caution">
    <text evidence="2">The sequence shown here is derived from an EMBL/GenBank/DDBJ whole genome shotgun (WGS) entry which is preliminary data.</text>
</comment>
<gene>
    <name evidence="2" type="ORF">FRZ40_32000</name>
</gene>
<sequence length="176" mass="19333">MKKDLPTRSVHVAQGGYAYLALLILIAIIGVVAAAAVQLGGVYQRRMAEEELLFVGGEYQRALLSYAAATPVGQPRQPRTLDDLVRDPRYPNPMRHLRKLYADPVTGKSNWVLVKSPDGQTIVGIHSASVAKPIKIAQFPPDFKGFEDKRHYADWIFFARVPAAARASSVGIAIRP</sequence>
<dbReference type="AlphaFoldDB" id="A0A5C6V091"/>
<keyword evidence="1" id="KW-0472">Membrane</keyword>
<dbReference type="EMBL" id="VOQS01000005">
    <property type="protein sequence ID" value="TXC79062.1"/>
    <property type="molecule type" value="Genomic_DNA"/>
</dbReference>
<name>A0A5C6V091_9BURK</name>
<organism evidence="2 3">
    <name type="scientific">Paraburkholderia azotifigens</name>
    <dbReference type="NCBI Taxonomy" id="2057004"/>
    <lineage>
        <taxon>Bacteria</taxon>
        <taxon>Pseudomonadati</taxon>
        <taxon>Pseudomonadota</taxon>
        <taxon>Betaproteobacteria</taxon>
        <taxon>Burkholderiales</taxon>
        <taxon>Burkholderiaceae</taxon>
        <taxon>Paraburkholderia</taxon>
    </lineage>
</organism>
<evidence type="ECO:0000313" key="2">
    <source>
        <dbReference type="EMBL" id="TXC79062.1"/>
    </source>
</evidence>
<evidence type="ECO:0000313" key="3">
    <source>
        <dbReference type="Proteomes" id="UP000321776"/>
    </source>
</evidence>
<evidence type="ECO:0000256" key="1">
    <source>
        <dbReference type="SAM" id="Phobius"/>
    </source>
</evidence>
<protein>
    <submittedName>
        <fullName evidence="2">Type II secretion system protein</fullName>
    </submittedName>
</protein>
<feature type="transmembrane region" description="Helical" evidence="1">
    <location>
        <begin position="16"/>
        <end position="37"/>
    </location>
</feature>
<dbReference type="Proteomes" id="UP000321776">
    <property type="component" value="Unassembled WGS sequence"/>
</dbReference>
<keyword evidence="1" id="KW-0812">Transmembrane</keyword>
<dbReference type="RefSeq" id="WP_147236884.1">
    <property type="nucleotide sequence ID" value="NZ_VOQS01000005.1"/>
</dbReference>
<reference evidence="2 3" key="1">
    <citation type="journal article" date="2018" name="Int. J. Syst. Evol. Microbiol.">
        <title>Paraburkholderia azotifigens sp. nov., a nitrogen-fixing bacterium isolated from paddy soil.</title>
        <authorList>
            <person name="Choi G.M."/>
            <person name="Im W.T."/>
        </authorList>
    </citation>
    <scope>NUCLEOTIDE SEQUENCE [LARGE SCALE GENOMIC DNA]</scope>
    <source>
        <strain evidence="2 3">NF 2-5-3</strain>
    </source>
</reference>
<keyword evidence="1" id="KW-1133">Transmembrane helix</keyword>
<accession>A0A5C6V091</accession>
<proteinExistence type="predicted"/>